<keyword evidence="1" id="KW-0175">Coiled coil</keyword>
<accession>A0ABT8AM33</accession>
<dbReference type="Proteomes" id="UP001244297">
    <property type="component" value="Unassembled WGS sequence"/>
</dbReference>
<evidence type="ECO:0008006" key="5">
    <source>
        <dbReference type="Google" id="ProtNLM"/>
    </source>
</evidence>
<dbReference type="RefSeq" id="WP_238291511.1">
    <property type="nucleotide sequence ID" value="NZ_BPQS01000039.1"/>
</dbReference>
<reference evidence="4" key="1">
    <citation type="journal article" date="2019" name="Int. J. Syst. Evol. Microbiol.">
        <title>The Global Catalogue of Microorganisms (GCM) 10K type strain sequencing project: providing services to taxonomists for standard genome sequencing and annotation.</title>
        <authorList>
            <consortium name="The Broad Institute Genomics Platform"/>
            <consortium name="The Broad Institute Genome Sequencing Center for Infectious Disease"/>
            <person name="Wu L."/>
            <person name="Ma J."/>
        </authorList>
    </citation>
    <scope>NUCLEOTIDE SEQUENCE [LARGE SCALE GENOMIC DNA]</scope>
    <source>
        <strain evidence="4">CECT 7806</strain>
    </source>
</reference>
<organism evidence="3 4">
    <name type="scientific">Methylobacterium longum</name>
    <dbReference type="NCBI Taxonomy" id="767694"/>
    <lineage>
        <taxon>Bacteria</taxon>
        <taxon>Pseudomonadati</taxon>
        <taxon>Pseudomonadota</taxon>
        <taxon>Alphaproteobacteria</taxon>
        <taxon>Hyphomicrobiales</taxon>
        <taxon>Methylobacteriaceae</taxon>
        <taxon>Methylobacterium</taxon>
    </lineage>
</organism>
<feature type="compositionally biased region" description="Polar residues" evidence="2">
    <location>
        <begin position="1"/>
        <end position="10"/>
    </location>
</feature>
<dbReference type="EMBL" id="JAUFPT010000020">
    <property type="protein sequence ID" value="MDN3570464.1"/>
    <property type="molecule type" value="Genomic_DNA"/>
</dbReference>
<evidence type="ECO:0000313" key="4">
    <source>
        <dbReference type="Proteomes" id="UP001244297"/>
    </source>
</evidence>
<feature type="region of interest" description="Disordered" evidence="2">
    <location>
        <begin position="1"/>
        <end position="31"/>
    </location>
</feature>
<sequence length="154" mass="17266">MDAQSLSRTSLVAERSPDPRAPEGDRGLPQRLPEPALTLQMIEAAIQRQRFVEDEGERIFERAQHLLASVKAERTRLLGEIEHLRADLTETRNLLRQTCRDLAEAEHRAELAERRATDLGARNEEMTSFCVRLVDAVEPMLGPDAVLAAGSTDR</sequence>
<evidence type="ECO:0000256" key="1">
    <source>
        <dbReference type="SAM" id="Coils"/>
    </source>
</evidence>
<feature type="compositionally biased region" description="Basic and acidic residues" evidence="2">
    <location>
        <begin position="15"/>
        <end position="28"/>
    </location>
</feature>
<evidence type="ECO:0000256" key="2">
    <source>
        <dbReference type="SAM" id="MobiDB-lite"/>
    </source>
</evidence>
<evidence type="ECO:0000313" key="3">
    <source>
        <dbReference type="EMBL" id="MDN3570464.1"/>
    </source>
</evidence>
<feature type="coiled-coil region" evidence="1">
    <location>
        <begin position="67"/>
        <end position="122"/>
    </location>
</feature>
<gene>
    <name evidence="3" type="ORF">QWZ18_07490</name>
</gene>
<protein>
    <recommendedName>
        <fullName evidence="5">ATPase</fullName>
    </recommendedName>
</protein>
<keyword evidence="4" id="KW-1185">Reference proteome</keyword>
<proteinExistence type="predicted"/>
<name>A0ABT8AM33_9HYPH</name>
<comment type="caution">
    <text evidence="3">The sequence shown here is derived from an EMBL/GenBank/DDBJ whole genome shotgun (WGS) entry which is preliminary data.</text>
</comment>